<organism evidence="1 2">
    <name type="scientific">Ligilactobacillus acidipiscis</name>
    <dbReference type="NCBI Taxonomy" id="89059"/>
    <lineage>
        <taxon>Bacteria</taxon>
        <taxon>Bacillati</taxon>
        <taxon>Bacillota</taxon>
        <taxon>Bacilli</taxon>
        <taxon>Lactobacillales</taxon>
        <taxon>Lactobacillaceae</taxon>
        <taxon>Ligilactobacillus</taxon>
    </lineage>
</organism>
<gene>
    <name evidence="1" type="ORF">LAC1533_1447</name>
</gene>
<proteinExistence type="predicted"/>
<dbReference type="EMBL" id="LT630287">
    <property type="protein sequence ID" value="SFV40867.1"/>
    <property type="molecule type" value="Genomic_DNA"/>
</dbReference>
<dbReference type="KEGG" id="laca:LAC1533_1447"/>
<sequence>MSNKKKLTIASIVVIVLAVISGIGYGIGHKTTAETLQSQNWTFDSQKGEKVKATAKFTEKKMVLNEAGFSDTYTYTVKDKGSQEEIKFINNNSVSGERETRTFSIKKDSDEYKLTPTNKLAKDDTGSVTLIPDK</sequence>
<name>A0A1K1KPS1_9LACO</name>
<evidence type="ECO:0000313" key="2">
    <source>
        <dbReference type="Proteomes" id="UP000190935"/>
    </source>
</evidence>
<dbReference type="GeneID" id="95349540"/>
<dbReference type="AlphaFoldDB" id="A0A1K1KPS1"/>
<dbReference type="RefSeq" id="WP_079579252.1">
    <property type="nucleotide sequence ID" value="NZ_LT630287.1"/>
</dbReference>
<reference evidence="2" key="1">
    <citation type="submission" date="2016-11" db="EMBL/GenBank/DDBJ databases">
        <authorList>
            <person name="Papadimitriou K."/>
        </authorList>
    </citation>
    <scope>NUCLEOTIDE SEQUENCE [LARGE SCALE GENOMIC DNA]</scope>
    <source>
        <strain evidence="2">ACA-DC 1533</strain>
    </source>
</reference>
<protein>
    <submittedName>
        <fullName evidence="1">Uncharacterized protein</fullName>
    </submittedName>
</protein>
<evidence type="ECO:0000313" key="1">
    <source>
        <dbReference type="EMBL" id="SFV40867.1"/>
    </source>
</evidence>
<accession>A0A1K1KPS1</accession>
<dbReference type="Proteomes" id="UP000190935">
    <property type="component" value="Chromosome I"/>
</dbReference>